<keyword evidence="9 13" id="KW-0456">Lyase</keyword>
<dbReference type="EC" id="4.2.99.18" evidence="13"/>
<evidence type="ECO:0000256" key="10">
    <source>
        <dbReference type="ARBA" id="ARBA00023268"/>
    </source>
</evidence>
<dbReference type="SUPFAM" id="SSF81624">
    <property type="entry name" value="N-terminal domain of MutM-like DNA repair proteins"/>
    <property type="match status" value="1"/>
</dbReference>
<dbReference type="InterPro" id="IPR015887">
    <property type="entry name" value="DNA_glyclase_Znf_dom_DNA_BS"/>
</dbReference>
<dbReference type="PANTHER" id="PTHR42697">
    <property type="entry name" value="ENDONUCLEASE 8"/>
    <property type="match status" value="1"/>
</dbReference>
<protein>
    <recommendedName>
        <fullName evidence="13">Endonuclease 8</fullName>
    </recommendedName>
    <alternativeName>
        <fullName evidence="13">DNA glycosylase/AP lyase Nei</fullName>
        <ecNumber evidence="13">3.2.2.-</ecNumber>
        <ecNumber evidence="13">4.2.99.18</ecNumber>
    </alternativeName>
    <alternativeName>
        <fullName evidence="13">DNA-(apurinic or apyrimidinic site) lyase Nei</fullName>
    </alternativeName>
    <alternativeName>
        <fullName evidence="13">Endonuclease VIII</fullName>
    </alternativeName>
</protein>
<dbReference type="InterPro" id="IPR010979">
    <property type="entry name" value="Ribosomal_uS13-like_H2TH"/>
</dbReference>
<evidence type="ECO:0000256" key="7">
    <source>
        <dbReference type="ARBA" id="ARBA00023125"/>
    </source>
</evidence>
<evidence type="ECO:0000256" key="13">
    <source>
        <dbReference type="HAMAP-Rule" id="MF_01253"/>
    </source>
</evidence>
<accession>A0ABZ2GDD6</accession>
<evidence type="ECO:0000256" key="1">
    <source>
        <dbReference type="ARBA" id="ARBA00009409"/>
    </source>
</evidence>
<evidence type="ECO:0000256" key="11">
    <source>
        <dbReference type="ARBA" id="ARBA00023295"/>
    </source>
</evidence>
<reference evidence="16 17" key="1">
    <citation type="journal article" date="2024" name="Front. Plant Sci.">
        <title>Comprehensive phenomic and genomic studies of the species, Pectobacterium cacticida and proposal for reclassification as Alcorniella cacticida comb. nov.</title>
        <authorList>
            <person name="Jonca J."/>
            <person name="Pirhonen M."/>
            <person name="Waleron M.M."/>
            <person name="Gawor J."/>
            <person name="Mrozik A."/>
            <person name="Smoktunowicz M."/>
            <person name="Waleron K."/>
            <person name="Waleron M."/>
        </authorList>
    </citation>
    <scope>NUCLEOTIDE SEQUENCE [LARGE SCALE GENOMIC DNA]</scope>
    <source>
        <strain evidence="16 17">DPMP6</strain>
    </source>
</reference>
<evidence type="ECO:0000259" key="14">
    <source>
        <dbReference type="PROSITE" id="PS51066"/>
    </source>
</evidence>
<evidence type="ECO:0000256" key="9">
    <source>
        <dbReference type="ARBA" id="ARBA00023239"/>
    </source>
</evidence>
<dbReference type="EC" id="3.2.2.-" evidence="13"/>
<feature type="active site" description="Schiff-base intermediate with DNA" evidence="13">
    <location>
        <position position="2"/>
    </location>
</feature>
<keyword evidence="16" id="KW-0540">Nuclease</keyword>
<dbReference type="SUPFAM" id="SSF57716">
    <property type="entry name" value="Glucocorticoid receptor-like (DNA-binding domain)"/>
    <property type="match status" value="1"/>
</dbReference>
<evidence type="ECO:0000256" key="4">
    <source>
        <dbReference type="ARBA" id="ARBA00022771"/>
    </source>
</evidence>
<keyword evidence="3 13" id="KW-0227">DNA damage</keyword>
<keyword evidence="17" id="KW-1185">Reference proteome</keyword>
<keyword evidence="7 13" id="KW-0238">DNA-binding</keyword>
<proteinExistence type="inferred from homology"/>
<dbReference type="InterPro" id="IPR015886">
    <property type="entry name" value="H2TH_FPG"/>
</dbReference>
<keyword evidence="10 13" id="KW-0511">Multifunctional enzyme</keyword>
<dbReference type="PROSITE" id="PS01242">
    <property type="entry name" value="ZF_FPG_1"/>
    <property type="match status" value="1"/>
</dbReference>
<name>A0ABZ2GDD6_9GAMM</name>
<keyword evidence="16" id="KW-0255">Endonuclease</keyword>
<dbReference type="InterPro" id="IPR000214">
    <property type="entry name" value="Znf_DNA_glyclase/AP_lyase"/>
</dbReference>
<feature type="active site" description="Proton donor" evidence="13">
    <location>
        <position position="3"/>
    </location>
</feature>
<feature type="initiator methionine" description="Removed" evidence="13">
    <location>
        <position position="1"/>
    </location>
</feature>
<dbReference type="GO" id="GO:0140078">
    <property type="term" value="F:class I DNA-(apurinic or apyrimidinic site) endonuclease activity"/>
    <property type="evidence" value="ECO:0007669"/>
    <property type="project" value="UniProtKB-EC"/>
</dbReference>
<evidence type="ECO:0000256" key="8">
    <source>
        <dbReference type="ARBA" id="ARBA00023204"/>
    </source>
</evidence>
<dbReference type="PROSITE" id="PS51068">
    <property type="entry name" value="FPG_CAT"/>
    <property type="match status" value="1"/>
</dbReference>
<keyword evidence="2 13" id="KW-0479">Metal-binding</keyword>
<dbReference type="PROSITE" id="PS51066">
    <property type="entry name" value="ZF_FPG_2"/>
    <property type="match status" value="1"/>
</dbReference>
<dbReference type="Proteomes" id="UP001379444">
    <property type="component" value="Chromosome"/>
</dbReference>
<evidence type="ECO:0000313" key="16">
    <source>
        <dbReference type="EMBL" id="WWO39883.1"/>
    </source>
</evidence>
<dbReference type="PANTHER" id="PTHR42697:SF1">
    <property type="entry name" value="ENDONUCLEASE 8"/>
    <property type="match status" value="1"/>
</dbReference>
<comment type="catalytic activity">
    <reaction evidence="12 13">
        <text>2'-deoxyribonucleotide-(2'-deoxyribose 5'-phosphate)-2'-deoxyribonucleotide-DNA = a 3'-end 2'-deoxyribonucleotide-(2,3-dehydro-2,3-deoxyribose 5'-phosphate)-DNA + a 5'-end 5'-phospho-2'-deoxyribonucleoside-DNA + H(+)</text>
        <dbReference type="Rhea" id="RHEA:66592"/>
        <dbReference type="Rhea" id="RHEA-COMP:13180"/>
        <dbReference type="Rhea" id="RHEA-COMP:16897"/>
        <dbReference type="Rhea" id="RHEA-COMP:17067"/>
        <dbReference type="ChEBI" id="CHEBI:15378"/>
        <dbReference type="ChEBI" id="CHEBI:136412"/>
        <dbReference type="ChEBI" id="CHEBI:157695"/>
        <dbReference type="ChEBI" id="CHEBI:167181"/>
        <dbReference type="EC" id="4.2.99.18"/>
    </reaction>
</comment>
<evidence type="ECO:0000256" key="3">
    <source>
        <dbReference type="ARBA" id="ARBA00022763"/>
    </source>
</evidence>
<evidence type="ECO:0000256" key="5">
    <source>
        <dbReference type="ARBA" id="ARBA00022801"/>
    </source>
</evidence>
<dbReference type="Pfam" id="PF06831">
    <property type="entry name" value="H2TH"/>
    <property type="match status" value="1"/>
</dbReference>
<sequence length="263" mass="30196">MPEGPEIRRAADKLVEAIVGKTLTRVWFAFPALKPYENELIGQQVRQIETRGKALLTYFSNDRVLYSHNQLYGVWRVVKAGDSPETKRDLRLRLETQDRAILLYSASDIAMLTRDTLATHPFLQRIGPDVLDDSLTPELVSARLLLPRFRRRQFAGLLLDQAFLAGLGNYLRAEILWQAQLAPRHTAAQLNEEQLQTLSHALLDIPRLSYRTRGAVDENRHHGAIFSFKVFHRAGERCERCGGIIEKTMLSSRPFYWCPRCQQ</sequence>
<dbReference type="SMART" id="SM01232">
    <property type="entry name" value="H2TH"/>
    <property type="match status" value="1"/>
</dbReference>
<keyword evidence="4 13" id="KW-0863">Zinc-finger</keyword>
<comment type="similarity">
    <text evidence="1 13">Belongs to the FPG family.</text>
</comment>
<dbReference type="InterPro" id="IPR023713">
    <property type="entry name" value="Endonuclease-VIII"/>
</dbReference>
<feature type="domain" description="Formamidopyrimidine-DNA glycosylase catalytic" evidence="15">
    <location>
        <begin position="2"/>
        <end position="94"/>
    </location>
</feature>
<keyword evidence="8 13" id="KW-0234">DNA repair</keyword>
<feature type="binding site" evidence="13">
    <location>
        <position position="169"/>
    </location>
    <ligand>
        <name>DNA</name>
        <dbReference type="ChEBI" id="CHEBI:16991"/>
    </ligand>
</feature>
<feature type="binding site" evidence="13">
    <location>
        <position position="70"/>
    </location>
    <ligand>
        <name>DNA</name>
        <dbReference type="ChEBI" id="CHEBI:16991"/>
    </ligand>
</feature>
<evidence type="ECO:0000259" key="15">
    <source>
        <dbReference type="PROSITE" id="PS51068"/>
    </source>
</evidence>
<dbReference type="Pfam" id="PF06827">
    <property type="entry name" value="zf-FPG_IleRS"/>
    <property type="match status" value="1"/>
</dbReference>
<evidence type="ECO:0000313" key="17">
    <source>
        <dbReference type="Proteomes" id="UP001379444"/>
    </source>
</evidence>
<dbReference type="RefSeq" id="WP_264496136.1">
    <property type="nucleotide sequence ID" value="NZ_CP109947.1"/>
</dbReference>
<feature type="binding site" evidence="13">
    <location>
        <position position="125"/>
    </location>
    <ligand>
        <name>DNA</name>
        <dbReference type="ChEBI" id="CHEBI:16991"/>
    </ligand>
</feature>
<dbReference type="EMBL" id="CP125967">
    <property type="protein sequence ID" value="WWO39883.1"/>
    <property type="molecule type" value="Genomic_DNA"/>
</dbReference>
<evidence type="ECO:0000256" key="12">
    <source>
        <dbReference type="ARBA" id="ARBA00044632"/>
    </source>
</evidence>
<dbReference type="Pfam" id="PF01149">
    <property type="entry name" value="Fapy_DNA_glyco"/>
    <property type="match status" value="1"/>
</dbReference>
<dbReference type="InterPro" id="IPR035937">
    <property type="entry name" value="FPG_N"/>
</dbReference>
<dbReference type="NCBIfam" id="NF007763">
    <property type="entry name" value="PRK10445.1"/>
    <property type="match status" value="1"/>
</dbReference>
<comment type="function">
    <text evidence="13">Involved in base excision repair of DNA damaged by oxidation or by mutagenic agents. Acts as DNA glycosylase that recognizes and removes damaged bases. Has a preference for oxidized pyrimidines, such as thymine glycol, 5,6-dihydrouracil and 5,6-dihydrothymine. Has AP (apurinic/apyrimidinic) lyase activity and introduces nicks in the DNA strand. Cleaves the DNA backbone by beta-delta elimination to generate a single-strand break at the site of the removed base with both 3'- and 5'-phosphates.</text>
</comment>
<evidence type="ECO:0000256" key="6">
    <source>
        <dbReference type="ARBA" id="ARBA00022833"/>
    </source>
</evidence>
<feature type="active site" description="Proton donor; for beta-elimination activity" evidence="13">
    <location>
        <position position="53"/>
    </location>
</feature>
<dbReference type="InterPro" id="IPR010663">
    <property type="entry name" value="Znf_FPG/IleRS"/>
</dbReference>
<dbReference type="SMART" id="SM00898">
    <property type="entry name" value="Fapy_DNA_glyco"/>
    <property type="match status" value="1"/>
</dbReference>
<dbReference type="SUPFAM" id="SSF46946">
    <property type="entry name" value="S13-like H2TH domain"/>
    <property type="match status" value="1"/>
</dbReference>
<keyword evidence="11 13" id="KW-0326">Glycosidase</keyword>
<keyword evidence="5 13" id="KW-0378">Hydrolase</keyword>
<dbReference type="InterPro" id="IPR012319">
    <property type="entry name" value="FPG_cat"/>
</dbReference>
<gene>
    <name evidence="13 16" type="primary">nei</name>
    <name evidence="16" type="ORF">QNA12_07920</name>
</gene>
<comment type="cofactor">
    <cofactor evidence="13">
        <name>Zn(2+)</name>
        <dbReference type="ChEBI" id="CHEBI:29105"/>
    </cofactor>
    <text evidence="13">Binds 1 zinc ion per subunit.</text>
</comment>
<keyword evidence="6 13" id="KW-0862">Zinc</keyword>
<feature type="domain" description="FPG-type" evidence="14">
    <location>
        <begin position="229"/>
        <end position="263"/>
    </location>
</feature>
<feature type="active site" description="Proton donor; for delta-elimination activity" evidence="13">
    <location>
        <position position="253"/>
    </location>
</feature>
<evidence type="ECO:0000256" key="2">
    <source>
        <dbReference type="ARBA" id="ARBA00022723"/>
    </source>
</evidence>
<dbReference type="HAMAP" id="MF_01253">
    <property type="entry name" value="Endonuclease_8"/>
    <property type="match status" value="1"/>
</dbReference>
<dbReference type="Gene3D" id="3.20.190.10">
    <property type="entry name" value="MutM-like, N-terminal"/>
    <property type="match status" value="1"/>
</dbReference>
<organism evidence="16 17">
    <name type="scientific">Pectobacterium cacticida</name>
    <dbReference type="NCBI Taxonomy" id="69221"/>
    <lineage>
        <taxon>Bacteria</taxon>
        <taxon>Pseudomonadati</taxon>
        <taxon>Pseudomonadota</taxon>
        <taxon>Gammaproteobacteria</taxon>
        <taxon>Enterobacterales</taxon>
        <taxon>Pectobacteriaceae</taxon>
        <taxon>Pectobacterium</taxon>
    </lineage>
</organism>
<dbReference type="Gene3D" id="1.10.8.50">
    <property type="match status" value="1"/>
</dbReference>